<dbReference type="Gene3D" id="4.10.280.10">
    <property type="entry name" value="Helix-loop-helix DNA-binding domain"/>
    <property type="match status" value="1"/>
</dbReference>
<evidence type="ECO:0000256" key="3">
    <source>
        <dbReference type="SAM" id="MobiDB-lite"/>
    </source>
</evidence>
<evidence type="ECO:0000256" key="2">
    <source>
        <dbReference type="ARBA" id="ARBA00023242"/>
    </source>
</evidence>
<feature type="compositionally biased region" description="Pro residues" evidence="3">
    <location>
        <begin position="96"/>
        <end position="112"/>
    </location>
</feature>
<gene>
    <name evidence="5" type="ORF">BB560_006332</name>
</gene>
<name>A0A2T9Y949_9FUNG</name>
<feature type="region of interest" description="Disordered" evidence="3">
    <location>
        <begin position="328"/>
        <end position="413"/>
    </location>
</feature>
<dbReference type="Proteomes" id="UP000245609">
    <property type="component" value="Unassembled WGS sequence"/>
</dbReference>
<dbReference type="GO" id="GO:0045944">
    <property type="term" value="P:positive regulation of transcription by RNA polymerase II"/>
    <property type="evidence" value="ECO:0007669"/>
    <property type="project" value="TreeGrafter"/>
</dbReference>
<feature type="region of interest" description="Disordered" evidence="3">
    <location>
        <begin position="80"/>
        <end position="112"/>
    </location>
</feature>
<dbReference type="PANTHER" id="PTHR10328:SF15">
    <property type="entry name" value="BHLH TRANSCRIPTION FACTOR"/>
    <property type="match status" value="1"/>
</dbReference>
<dbReference type="AlphaFoldDB" id="A0A2T9Y949"/>
<feature type="compositionally biased region" description="Low complexity" evidence="3">
    <location>
        <begin position="368"/>
        <end position="388"/>
    </location>
</feature>
<comment type="caution">
    <text evidence="5">The sequence shown here is derived from an EMBL/GenBank/DDBJ whole genome shotgun (WGS) entry which is preliminary data.</text>
</comment>
<protein>
    <recommendedName>
        <fullName evidence="4">BHLH domain-containing protein</fullName>
    </recommendedName>
</protein>
<feature type="region of interest" description="Disordered" evidence="3">
    <location>
        <begin position="230"/>
        <end position="259"/>
    </location>
</feature>
<organism evidence="5 6">
    <name type="scientific">Smittium megazygosporum</name>
    <dbReference type="NCBI Taxonomy" id="133381"/>
    <lineage>
        <taxon>Eukaryota</taxon>
        <taxon>Fungi</taxon>
        <taxon>Fungi incertae sedis</taxon>
        <taxon>Zoopagomycota</taxon>
        <taxon>Kickxellomycotina</taxon>
        <taxon>Harpellomycetes</taxon>
        <taxon>Harpellales</taxon>
        <taxon>Legeriomycetaceae</taxon>
        <taxon>Smittium</taxon>
    </lineage>
</organism>
<dbReference type="GO" id="GO:0046983">
    <property type="term" value="F:protein dimerization activity"/>
    <property type="evidence" value="ECO:0007669"/>
    <property type="project" value="InterPro"/>
</dbReference>
<sequence>MESFQVQPPIDVAFSSLDPSLQQLVNNLYNLQTQNLNAQKIDSFNNLISSFLSKPSTSQNHSLHTNQDFFTPASILNLTNPNSEPFSASKNDLPSEAPPPINTFAPPDPHTPLSPLTPLKPSNSFVFSRLLSELDPNQHNISELENQTNSDFFNNLVLHSAPPGQFIHLNNPPSFTLSNPAIDLSISNIPQIPMPLMQQSLHIDNHNSNTSSLGQTVSIDQSSSLFNYSTSNISQQPNSISKPSALDNVPDPDQPSAKSTLENLQISKKHSTNTSSSSTVPLPKLYPKLDKLVSSSKSISKKKNKQSFSVGFASEKLLPTKFSDLVASPTLDSSLSSSNKKKNISKLSIGPAAVSRTQDLQNTQKPQSTMPSTLSKKPSTKKTITFSPEFTKPRKSGCSSDNDTSGSESDDGRDLFSSLLAEREEEKDDDIKTRILHDLTTKSNYQNIMEGNFMKIGLEYPKEIYSQIINKKTSHKITEQKRRDILKLGFSRLKSCIPLPKSSTSKAQSKISILNSAATYITQLEQLLAEKNRRIEQLESQLGKKE</sequence>
<reference evidence="5 6" key="1">
    <citation type="journal article" date="2018" name="MBio">
        <title>Comparative Genomics Reveals the Core Gene Toolbox for the Fungus-Insect Symbiosis.</title>
        <authorList>
            <person name="Wang Y."/>
            <person name="Stata M."/>
            <person name="Wang W."/>
            <person name="Stajich J.E."/>
            <person name="White M.M."/>
            <person name="Moncalvo J.M."/>
        </authorList>
    </citation>
    <scope>NUCLEOTIDE SEQUENCE [LARGE SCALE GENOMIC DNA]</scope>
    <source>
        <strain evidence="5 6">SC-DP-2</strain>
    </source>
</reference>
<evidence type="ECO:0000256" key="1">
    <source>
        <dbReference type="ARBA" id="ARBA00023125"/>
    </source>
</evidence>
<feature type="domain" description="BHLH" evidence="4">
    <location>
        <begin position="470"/>
        <end position="524"/>
    </location>
</feature>
<dbReference type="OrthoDB" id="5344169at2759"/>
<dbReference type="PANTHER" id="PTHR10328">
    <property type="entry name" value="PROTEIN MAX MYC-ASSOCIATED FACTOR X"/>
    <property type="match status" value="1"/>
</dbReference>
<feature type="compositionally biased region" description="Polar residues" evidence="3">
    <location>
        <begin position="230"/>
        <end position="242"/>
    </location>
</feature>
<dbReference type="Pfam" id="PF00010">
    <property type="entry name" value="HLH"/>
    <property type="match status" value="1"/>
</dbReference>
<keyword evidence="6" id="KW-1185">Reference proteome</keyword>
<evidence type="ECO:0000313" key="6">
    <source>
        <dbReference type="Proteomes" id="UP000245609"/>
    </source>
</evidence>
<feature type="compositionally biased region" description="Polar residues" evidence="3">
    <location>
        <begin position="80"/>
        <end position="92"/>
    </location>
</feature>
<dbReference type="SUPFAM" id="SSF47459">
    <property type="entry name" value="HLH, helix-loop-helix DNA-binding domain"/>
    <property type="match status" value="1"/>
</dbReference>
<dbReference type="InterPro" id="IPR011598">
    <property type="entry name" value="bHLH_dom"/>
</dbReference>
<proteinExistence type="predicted"/>
<dbReference type="GO" id="GO:0090575">
    <property type="term" value="C:RNA polymerase II transcription regulator complex"/>
    <property type="evidence" value="ECO:0007669"/>
    <property type="project" value="TreeGrafter"/>
</dbReference>
<dbReference type="SMART" id="SM00353">
    <property type="entry name" value="HLH"/>
    <property type="match status" value="1"/>
</dbReference>
<evidence type="ECO:0000259" key="4">
    <source>
        <dbReference type="PROSITE" id="PS50888"/>
    </source>
</evidence>
<keyword evidence="2" id="KW-0539">Nucleus</keyword>
<keyword evidence="1" id="KW-0238">DNA-binding</keyword>
<dbReference type="STRING" id="133381.A0A2T9Y949"/>
<accession>A0A2T9Y949</accession>
<dbReference type="InterPro" id="IPR036638">
    <property type="entry name" value="HLH_DNA-bd_sf"/>
</dbReference>
<dbReference type="GO" id="GO:0003700">
    <property type="term" value="F:DNA-binding transcription factor activity"/>
    <property type="evidence" value="ECO:0007669"/>
    <property type="project" value="TreeGrafter"/>
</dbReference>
<dbReference type="PROSITE" id="PS50888">
    <property type="entry name" value="BHLH"/>
    <property type="match status" value="1"/>
</dbReference>
<evidence type="ECO:0000313" key="5">
    <source>
        <dbReference type="EMBL" id="PVU88868.1"/>
    </source>
</evidence>
<dbReference type="EMBL" id="MBFS01003107">
    <property type="protein sequence ID" value="PVU88868.1"/>
    <property type="molecule type" value="Genomic_DNA"/>
</dbReference>
<dbReference type="GO" id="GO:0003677">
    <property type="term" value="F:DNA binding"/>
    <property type="evidence" value="ECO:0007669"/>
    <property type="project" value="UniProtKB-KW"/>
</dbReference>
<feature type="compositionally biased region" description="Polar residues" evidence="3">
    <location>
        <begin position="397"/>
        <end position="407"/>
    </location>
</feature>
<feature type="compositionally biased region" description="Polar residues" evidence="3">
    <location>
        <begin position="355"/>
        <end position="367"/>
    </location>
</feature>